<reference evidence="2" key="1">
    <citation type="journal article" date="2014" name="Front. Microbiol.">
        <title>High frequency of phylogenetically diverse reductive dehalogenase-homologous genes in deep subseafloor sedimentary metagenomes.</title>
        <authorList>
            <person name="Kawai M."/>
            <person name="Futagami T."/>
            <person name="Toyoda A."/>
            <person name="Takaki Y."/>
            <person name="Nishi S."/>
            <person name="Hori S."/>
            <person name="Arai W."/>
            <person name="Tsubouchi T."/>
            <person name="Morono Y."/>
            <person name="Uchiyama I."/>
            <person name="Ito T."/>
            <person name="Fujiyama A."/>
            <person name="Inagaki F."/>
            <person name="Takami H."/>
        </authorList>
    </citation>
    <scope>NUCLEOTIDE SEQUENCE</scope>
    <source>
        <strain evidence="2">Expedition CK06-06</strain>
    </source>
</reference>
<dbReference type="InterPro" id="IPR036376">
    <property type="entry name" value="RuBisCO_lsu_C_sf"/>
</dbReference>
<dbReference type="PANTHER" id="PTHR42704:SF17">
    <property type="entry name" value="RIBULOSE BISPHOSPHATE CARBOXYLASE LARGE CHAIN"/>
    <property type="match status" value="1"/>
</dbReference>
<comment type="caution">
    <text evidence="2">The sequence shown here is derived from an EMBL/GenBank/DDBJ whole genome shotgun (WGS) entry which is preliminary data.</text>
</comment>
<dbReference type="GO" id="GO:0000287">
    <property type="term" value="F:magnesium ion binding"/>
    <property type="evidence" value="ECO:0007669"/>
    <property type="project" value="InterPro"/>
</dbReference>
<proteinExistence type="predicted"/>
<dbReference type="PANTHER" id="PTHR42704">
    <property type="entry name" value="RIBULOSE BISPHOSPHATE CARBOXYLASE"/>
    <property type="match status" value="1"/>
</dbReference>
<feature type="non-terminal residue" evidence="2">
    <location>
        <position position="1"/>
    </location>
</feature>
<gene>
    <name evidence="2" type="ORF">S01H4_27596</name>
</gene>
<dbReference type="EMBL" id="BART01013520">
    <property type="protein sequence ID" value="GAG78011.1"/>
    <property type="molecule type" value="Genomic_DNA"/>
</dbReference>
<sequence length="230" mass="26450">NLYFNRTFKVILTKISSFTLISNLSITLNGINRPILAYTVKPRMGLTITDFGKLYTEAAKAKIDIVEDDERLIDPSYCRFENRVETLMELQESYDSIYSANITGSLENARKRLDFAAEKGIQMVKLDVLVSGFETLRQIALHIRDNYDSKIAITVYPDAYHAYRKLSRKFILKMARLCGADIIYAGSPNWARYEQEDIKMMDSLAPVFSMHQTLSKDFERAKFIKKSLPT</sequence>
<name>X1C0X2_9ZZZZ</name>
<feature type="non-terminal residue" evidence="2">
    <location>
        <position position="230"/>
    </location>
</feature>
<evidence type="ECO:0000259" key="1">
    <source>
        <dbReference type="Pfam" id="PF00016"/>
    </source>
</evidence>
<dbReference type="SUPFAM" id="SSF51649">
    <property type="entry name" value="RuBisCo, C-terminal domain"/>
    <property type="match status" value="1"/>
</dbReference>
<dbReference type="InterPro" id="IPR033966">
    <property type="entry name" value="RuBisCO"/>
</dbReference>
<organism evidence="2">
    <name type="scientific">marine sediment metagenome</name>
    <dbReference type="NCBI Taxonomy" id="412755"/>
    <lineage>
        <taxon>unclassified sequences</taxon>
        <taxon>metagenomes</taxon>
        <taxon>ecological metagenomes</taxon>
    </lineage>
</organism>
<accession>X1C0X2</accession>
<feature type="domain" description="Ribulose bisphosphate carboxylase large subunit C-terminal" evidence="1">
    <location>
        <begin position="22"/>
        <end position="198"/>
    </location>
</feature>
<evidence type="ECO:0000313" key="2">
    <source>
        <dbReference type="EMBL" id="GAG78011.1"/>
    </source>
</evidence>
<dbReference type="Pfam" id="PF00016">
    <property type="entry name" value="RuBisCO_large"/>
    <property type="match status" value="1"/>
</dbReference>
<dbReference type="Gene3D" id="3.20.20.110">
    <property type="entry name" value="Ribulose bisphosphate carboxylase, large subunit, C-terminal domain"/>
    <property type="match status" value="1"/>
</dbReference>
<protein>
    <recommendedName>
        <fullName evidence="1">Ribulose bisphosphate carboxylase large subunit C-terminal domain-containing protein</fullName>
    </recommendedName>
</protein>
<dbReference type="AlphaFoldDB" id="X1C0X2"/>
<dbReference type="GO" id="GO:0016984">
    <property type="term" value="F:ribulose-bisphosphate carboxylase activity"/>
    <property type="evidence" value="ECO:0007669"/>
    <property type="project" value="InterPro"/>
</dbReference>
<dbReference type="InterPro" id="IPR000685">
    <property type="entry name" value="RuBisCO_lsu_C"/>
</dbReference>